<dbReference type="EMBL" id="JAAKYA010000066">
    <property type="protein sequence ID" value="NGO39692.1"/>
    <property type="molecule type" value="Genomic_DNA"/>
</dbReference>
<dbReference type="SUPFAM" id="SSF48452">
    <property type="entry name" value="TPR-like"/>
    <property type="match status" value="1"/>
</dbReference>
<organism evidence="4 5">
    <name type="scientific">Limisphaera ngatamarikiensis</name>
    <dbReference type="NCBI Taxonomy" id="1324935"/>
    <lineage>
        <taxon>Bacteria</taxon>
        <taxon>Pseudomonadati</taxon>
        <taxon>Verrucomicrobiota</taxon>
        <taxon>Verrucomicrobiia</taxon>
        <taxon>Limisphaerales</taxon>
        <taxon>Limisphaeraceae</taxon>
        <taxon>Limisphaera</taxon>
    </lineage>
</organism>
<dbReference type="Gene3D" id="1.25.40.10">
    <property type="entry name" value="Tetratricopeptide repeat domain"/>
    <property type="match status" value="1"/>
</dbReference>
<evidence type="ECO:0000313" key="5">
    <source>
        <dbReference type="Proteomes" id="UP000477311"/>
    </source>
</evidence>
<feature type="region of interest" description="Disordered" evidence="1">
    <location>
        <begin position="223"/>
        <end position="259"/>
    </location>
</feature>
<dbReference type="AlphaFoldDB" id="A0A6M1RY68"/>
<dbReference type="Proteomes" id="UP000477311">
    <property type="component" value="Unassembled WGS sequence"/>
</dbReference>
<evidence type="ECO:0000256" key="1">
    <source>
        <dbReference type="SAM" id="MobiDB-lite"/>
    </source>
</evidence>
<accession>A0A6M1RY68</accession>
<keyword evidence="2" id="KW-0472">Membrane</keyword>
<sequence length="259" mass="28252">MATQQVTEPAWWIQAYAWVETYKRQLLYGLAGLAVLGLAVSYYIWSRGQRELEAARALSEAAAPALTGQTEAVRSAALLEVAQRFAGTRASGQALLLAANALLQEGDAANAQRRFEQFLRDYRNSPLLNQAVFGLATALEVQSKTNEAMERYESLAERRLDSDPTVFLARLRLGRLCEARGELERARRYYEEVARATPMTILGGEARLALQTLLDAHPELTTRETRTGAAPDVPGANPTVTLPASLPGTPAPATNRATP</sequence>
<dbReference type="Pfam" id="PF09976">
    <property type="entry name" value="TPR_21"/>
    <property type="match status" value="1"/>
</dbReference>
<dbReference type="RefSeq" id="WP_165107862.1">
    <property type="nucleotide sequence ID" value="NZ_JAAKYA010000066.1"/>
</dbReference>
<feature type="transmembrane region" description="Helical" evidence="2">
    <location>
        <begin position="26"/>
        <end position="45"/>
    </location>
</feature>
<evidence type="ECO:0000256" key="2">
    <source>
        <dbReference type="SAM" id="Phobius"/>
    </source>
</evidence>
<dbReference type="InterPro" id="IPR011990">
    <property type="entry name" value="TPR-like_helical_dom_sf"/>
</dbReference>
<proteinExistence type="predicted"/>
<comment type="caution">
    <text evidence="4">The sequence shown here is derived from an EMBL/GenBank/DDBJ whole genome shotgun (WGS) entry which is preliminary data.</text>
</comment>
<keyword evidence="2" id="KW-1133">Transmembrane helix</keyword>
<feature type="domain" description="Ancillary SecYEG translocon subunit/Cell division coordinator CpoB TPR" evidence="3">
    <location>
        <begin position="17"/>
        <end position="199"/>
    </location>
</feature>
<evidence type="ECO:0000259" key="3">
    <source>
        <dbReference type="Pfam" id="PF09976"/>
    </source>
</evidence>
<keyword evidence="5" id="KW-1185">Reference proteome</keyword>
<keyword evidence="2" id="KW-0812">Transmembrane</keyword>
<dbReference type="InterPro" id="IPR018704">
    <property type="entry name" value="SecYEG/CpoB_TPR"/>
</dbReference>
<reference evidence="4 5" key="1">
    <citation type="submission" date="2020-02" db="EMBL/GenBank/DDBJ databases">
        <title>Draft genome sequence of Limisphaera ngatamarikiensis NGM72.4T, a thermophilic Verrucomicrobia grouped in subdivision 3.</title>
        <authorList>
            <person name="Carere C.R."/>
            <person name="Steen J."/>
            <person name="Hugenholtz P."/>
            <person name="Stott M.B."/>
        </authorList>
    </citation>
    <scope>NUCLEOTIDE SEQUENCE [LARGE SCALE GENOMIC DNA]</scope>
    <source>
        <strain evidence="4 5">NGM72.4</strain>
    </source>
</reference>
<evidence type="ECO:0000313" key="4">
    <source>
        <dbReference type="EMBL" id="NGO39692.1"/>
    </source>
</evidence>
<gene>
    <name evidence="4" type="ORF">G4L39_09840</name>
</gene>
<name>A0A6M1RY68_9BACT</name>
<protein>
    <submittedName>
        <fullName evidence="4">Tetratricopeptide repeat protein</fullName>
    </submittedName>
</protein>